<keyword evidence="16" id="KW-1038">Host endoplasmic reticulum</keyword>
<dbReference type="GO" id="GO:0044003">
    <property type="term" value="P:symbiont-mediated perturbation of host process"/>
    <property type="evidence" value="ECO:0007669"/>
    <property type="project" value="InterPro"/>
</dbReference>
<evidence type="ECO:0000256" key="16">
    <source>
        <dbReference type="ARBA" id="ARBA00023184"/>
    </source>
</evidence>
<dbReference type="NCBIfam" id="TIGR04210">
    <property type="entry name" value="bunya_NSm"/>
    <property type="match status" value="1"/>
</dbReference>
<evidence type="ECO:0000256" key="13">
    <source>
        <dbReference type="ARBA" id="ARBA00022989"/>
    </source>
</evidence>
<dbReference type="GO" id="GO:0046718">
    <property type="term" value="P:symbiont entry into host cell"/>
    <property type="evidence" value="ECO:0007669"/>
    <property type="project" value="UniProtKB-KW"/>
</dbReference>
<feature type="transmembrane region" description="Helical" evidence="19">
    <location>
        <begin position="456"/>
        <end position="475"/>
    </location>
</feature>
<feature type="domain" description="Bunyavirus glycoprotein G2" evidence="21">
    <location>
        <begin position="28"/>
        <end position="308"/>
    </location>
</feature>
<keyword evidence="15" id="KW-0325">Glycoprotein</keyword>
<evidence type="ECO:0000256" key="6">
    <source>
        <dbReference type="ARBA" id="ARBA00022581"/>
    </source>
</evidence>
<reference evidence="22 23" key="1">
    <citation type="journal article" date="2015" name="Emerg. Infect. Dis.">
        <title>Spatiotemporal analysis of Guaroa virus diversity, evolution, and spread in South America.</title>
        <authorList>
            <person name="Groseth A."/>
            <person name="Wollenberg K.R."/>
            <person name="Mampilli V."/>
            <person name="Shupert T."/>
            <person name="Weisend C."/>
            <person name="Guevara C."/>
            <person name="Kochel T.J."/>
            <person name="Tesh R.B."/>
            <person name="Ebihara H."/>
        </authorList>
    </citation>
    <scope>NUCLEOTIDE SEQUENCE [LARGE SCALE GENOMIC DNA]</scope>
    <source>
        <strain evidence="22">IQD8537</strain>
    </source>
</reference>
<evidence type="ECO:0000256" key="9">
    <source>
        <dbReference type="ARBA" id="ARBA00022804"/>
    </source>
</evidence>
<evidence type="ECO:0000313" key="22">
    <source>
        <dbReference type="EMBL" id="AKC42513.1"/>
    </source>
</evidence>
<evidence type="ECO:0000256" key="19">
    <source>
        <dbReference type="SAM" id="Phobius"/>
    </source>
</evidence>
<dbReference type="PIRSF" id="PIRSF003944">
    <property type="entry name" value="M_poly_OrthobunV"/>
    <property type="match status" value="1"/>
</dbReference>
<evidence type="ECO:0000256" key="12">
    <source>
        <dbReference type="ARBA" id="ARBA00022870"/>
    </source>
</evidence>
<dbReference type="GO" id="GO:0019062">
    <property type="term" value="P:virion attachment to host cell"/>
    <property type="evidence" value="ECO:0007669"/>
    <property type="project" value="UniProtKB-KW"/>
</dbReference>
<feature type="transmembrane region" description="Helical" evidence="19">
    <location>
        <begin position="1374"/>
        <end position="1397"/>
    </location>
</feature>
<keyword evidence="7 19" id="KW-0812">Transmembrane</keyword>
<evidence type="ECO:0000256" key="8">
    <source>
        <dbReference type="ARBA" id="ARBA00022729"/>
    </source>
</evidence>
<evidence type="ECO:0000256" key="4">
    <source>
        <dbReference type="ARBA" id="ARBA00004563"/>
    </source>
</evidence>
<dbReference type="InterPro" id="IPR005167">
    <property type="entry name" value="Bunya_G1"/>
</dbReference>
<dbReference type="GO" id="GO:0044167">
    <property type="term" value="C:host cell endoplasmic reticulum membrane"/>
    <property type="evidence" value="ECO:0007669"/>
    <property type="project" value="UniProtKB-SubCell"/>
</dbReference>
<keyword evidence="6" id="KW-0945">Host-virus interaction</keyword>
<sequence length="1418" mass="162119">MDISKYMRTLVVLYFINLSESTPVVFNKCFTGGSLVFSKKSDTGMSEICLKDDISMIKTSIDFKKENNTIVATNKVYKQWIVQDWKNCHPMKMVGGTINIIEVTADLMFKSVSYTCTTDCTIGIDRENALIIFQTNKLNHFEVSGTTIKTGWFKNKASVSLDQTCEHIKITCGRKSMQLHACFKDHMSCIRFLHRTILPGYMATSICQNIEVILLTVFTLIIFGVLCILIKTYICYLFLPLYMIPAYIYGYVYNKSCKICINCGLAYHPFTNCGSHCVCGAKFETSDRMRMHRQSGFCPGYKSLRAARSMCKSKTCSLIFSIGGAILILSFVTPIAGEKLYTLDELPEAYTMEINSIKIMQSHLELKLWIIIAILFTIALIMMISNFIIVNICKLFYFHCYECNMYHTKRNIRYNGDFCNKCGFCMCGVLEDVEGLKIHKTTESCKVKIHYRSTNFALILFGLLLILISVSASLASCDAEEPNINCLGYKINLTCNKPLTNEEAVNYLVDNDIIEDVEREKALELTTDLANMKKQLNFQTNFKTCLVLEHVFLLNQCGYYKDLESNNGIKQIPWRTIAKTEAFDICSIRKHQHFCRCMATGEKCNSANWDFAKEMNDTYNFKPIFYRRDVNLFLRIFSEAFPGSTYRYLYSILKKKDTEKIKELLTDIEKRFPYNQLLVGFIKFGHILLIDNLAYSLPPDVSRMGAESRSKVETSGYQVGQPILSCNNPLVIRCMSPKLNVVIPALLKCHRNNKDSLYYIDHKVYTSFQHPQSWCFADKHCLIHFRPIPESELNAVKKRNCFSNQVTEDQDQYNTKQAFCRAIKFGMCTNILNQQSRSIECDNNLIYNTDNKLTNEITGDVNEVCLNTGCKDGRYPLNPINSVNCTWEENVLKSKHAQLITVENIEELKRLTQDRLTHTLDIYKFKKTINFPKIIPSKKYISLQGIDSSDGIDSSYIEIDITARTNEALGIQIHAPDNQPIMDLIIHITLASTRADYLKIYETGPTVGINVNHDEHCTGSCPEQIPHKQNWLTFSKERTSQWGCEEFGCLAINEGCLFGSCQDIIKSEARVFKKVAVEKHIVRLCIIHANEDKCIDLDPEEPLITESLEMQLDSITTRNLPELILIKDHKVYTGQINDLGAVSSGCGDVQVINNTIFGGGTVKFDYLCYGAHRKDVVVRKCYNNHYDSCKLLTEQKELTFLDESSTVSLEHNNYIIGSLKLKIVLGDIRYKLFKKDIQLEVEGECIGCKNCISGIDCNFKITSPSETSCKIESPCSMFIENLIIKAGHTDTNFKIHCKMIDSKVIDFKICNNIYKVHVTETKGNDKIELNTGDQTSYVQQHDNRCGTWLCRLKEEGIGLLLEPLKAIFGTYITWFWVILGIIVSLFLGVYIFLPMVFKIKDILKKNEEEYKKDIRYRE</sequence>
<dbReference type="Proteomes" id="UP000173084">
    <property type="component" value="Genome"/>
</dbReference>
<dbReference type="EMBL" id="KM245526">
    <property type="protein sequence ID" value="AKC42513.1"/>
    <property type="molecule type" value="Viral_cRNA"/>
</dbReference>
<keyword evidence="8" id="KW-0732">Signal</keyword>
<dbReference type="GO" id="GO:0055036">
    <property type="term" value="C:virion membrane"/>
    <property type="evidence" value="ECO:0007669"/>
    <property type="project" value="UniProtKB-SubCell"/>
</dbReference>
<keyword evidence="13 19" id="KW-1133">Transmembrane helix</keyword>
<dbReference type="Pfam" id="PF03557">
    <property type="entry name" value="Bunya_G1"/>
    <property type="match status" value="1"/>
</dbReference>
<proteinExistence type="predicted"/>
<keyword evidence="11" id="KW-0946">Virion</keyword>
<feature type="domain" description="Bunyavirus glycoprotein G1" evidence="20">
    <location>
        <begin position="513"/>
        <end position="1356"/>
    </location>
</feature>
<dbReference type="GO" id="GO:0044178">
    <property type="term" value="C:host cell Golgi membrane"/>
    <property type="evidence" value="ECO:0007669"/>
    <property type="project" value="UniProtKB-SubCell"/>
</dbReference>
<evidence type="ECO:0000256" key="15">
    <source>
        <dbReference type="ARBA" id="ARBA00023180"/>
    </source>
</evidence>
<keyword evidence="9" id="KW-1161">Viral attachment to host cell</keyword>
<dbReference type="InterPro" id="IPR014413">
    <property type="entry name" value="M_poly_OrthobunV"/>
</dbReference>
<keyword evidence="14 19" id="KW-0472">Membrane</keyword>
<evidence type="ECO:0000256" key="1">
    <source>
        <dbReference type="ARBA" id="ARBA00004244"/>
    </source>
</evidence>
<feature type="transmembrane region" description="Helical" evidence="19">
    <location>
        <begin position="318"/>
        <end position="337"/>
    </location>
</feature>
<name>A0A0E3TUA7_9VIRU</name>
<evidence type="ECO:0000259" key="21">
    <source>
        <dbReference type="Pfam" id="PF03563"/>
    </source>
</evidence>
<comment type="subcellular location">
    <subcellularLocation>
        <location evidence="2">Host Golgi apparatus membrane</location>
        <topology evidence="2">Multi-pass membrane protein</topology>
    </subcellularLocation>
    <subcellularLocation>
        <location evidence="1">Host Golgi apparatus membrane</location>
        <topology evidence="1">Single-pass type I membrane protein</topology>
    </subcellularLocation>
    <subcellularLocation>
        <location evidence="3">Host endoplasmic reticulum membrane</location>
        <topology evidence="3">Single-pass type I membrane protein</topology>
    </subcellularLocation>
    <subcellularLocation>
        <location evidence="4">Virion membrane</location>
        <topology evidence="4">Single-pass type I membrane protein</topology>
    </subcellularLocation>
</comment>
<evidence type="ECO:0000256" key="11">
    <source>
        <dbReference type="ARBA" id="ARBA00022844"/>
    </source>
</evidence>
<evidence type="ECO:0000256" key="2">
    <source>
        <dbReference type="ARBA" id="ARBA00004252"/>
    </source>
</evidence>
<evidence type="ECO:0000256" key="17">
    <source>
        <dbReference type="ARBA" id="ARBA00023296"/>
    </source>
</evidence>
<keyword evidence="17" id="KW-1160">Virus entry into host cell</keyword>
<keyword evidence="10" id="KW-1040">Host Golgi apparatus</keyword>
<feature type="transmembrane region" description="Helical" evidence="19">
    <location>
        <begin position="368"/>
        <end position="389"/>
    </location>
</feature>
<evidence type="ECO:0000256" key="5">
    <source>
        <dbReference type="ARBA" id="ARBA00015294"/>
    </source>
</evidence>
<evidence type="ECO:0000313" key="23">
    <source>
        <dbReference type="Proteomes" id="UP000173084"/>
    </source>
</evidence>
<evidence type="ECO:0000256" key="10">
    <source>
        <dbReference type="ARBA" id="ARBA00022812"/>
    </source>
</evidence>
<protein>
    <recommendedName>
        <fullName evidence="5">Envelopment polyprotein</fullName>
    </recommendedName>
    <alternativeName>
        <fullName evidence="18">M polyprotein</fullName>
    </alternativeName>
</protein>
<evidence type="ECO:0000256" key="14">
    <source>
        <dbReference type="ARBA" id="ARBA00023136"/>
    </source>
</evidence>
<dbReference type="InterPro" id="IPR026400">
    <property type="entry name" value="Bunya_nonstruc_pro_NSm"/>
</dbReference>
<dbReference type="Pfam" id="PF03563">
    <property type="entry name" value="Bunya_G2"/>
    <property type="match status" value="1"/>
</dbReference>
<dbReference type="InterPro" id="IPR005168">
    <property type="entry name" value="Bunya_G2"/>
</dbReference>
<evidence type="ECO:0000256" key="3">
    <source>
        <dbReference type="ARBA" id="ARBA00004482"/>
    </source>
</evidence>
<evidence type="ECO:0000256" key="18">
    <source>
        <dbReference type="ARBA" id="ARBA00031199"/>
    </source>
</evidence>
<feature type="transmembrane region" description="Helical" evidence="19">
    <location>
        <begin position="212"/>
        <end position="239"/>
    </location>
</feature>
<evidence type="ECO:0000259" key="20">
    <source>
        <dbReference type="Pfam" id="PF03557"/>
    </source>
</evidence>
<evidence type="ECO:0000256" key="7">
    <source>
        <dbReference type="ARBA" id="ARBA00022692"/>
    </source>
</evidence>
<keyword evidence="12" id="KW-1043">Host membrane</keyword>
<organism evidence="22 23">
    <name type="scientific">Guaroa virus</name>
    <dbReference type="NCBI Taxonomy" id="80941"/>
    <lineage>
        <taxon>Viruses</taxon>
        <taxon>Riboviria</taxon>
        <taxon>Orthornavirae</taxon>
        <taxon>Negarnaviricota</taxon>
        <taxon>Polyploviricotina</taxon>
        <taxon>Bunyaviricetes</taxon>
        <taxon>Elliovirales</taxon>
        <taxon>Peribunyaviridae</taxon>
        <taxon>Orthobunyavirus</taxon>
        <taxon>Orthobunyavirus guaroaense</taxon>
    </lineage>
</organism>
<accession>A0A0E3TUA7</accession>